<evidence type="ECO:0000256" key="6">
    <source>
        <dbReference type="ARBA" id="ARBA00023136"/>
    </source>
</evidence>
<dbReference type="GO" id="GO:0016192">
    <property type="term" value="P:vesicle-mediated transport"/>
    <property type="evidence" value="ECO:0007669"/>
    <property type="project" value="InterPro"/>
</dbReference>
<protein>
    <recommendedName>
        <fullName evidence="15">V-SNARE coiled-coil homology domain-containing protein</fullName>
    </recommendedName>
</protein>
<dbReference type="GO" id="GO:0005737">
    <property type="term" value="C:cytoplasm"/>
    <property type="evidence" value="ECO:0007669"/>
    <property type="project" value="UniProtKB-ARBA"/>
</dbReference>
<dbReference type="PROSITE" id="PS50892">
    <property type="entry name" value="V_SNARE"/>
    <property type="match status" value="1"/>
</dbReference>
<dbReference type="PROSITE" id="PS50859">
    <property type="entry name" value="LONGIN"/>
    <property type="match status" value="1"/>
</dbReference>
<proteinExistence type="inferred from homology"/>
<dbReference type="InterPro" id="IPR051097">
    <property type="entry name" value="Synaptobrevin-like_transport"/>
</dbReference>
<reference evidence="13 14" key="1">
    <citation type="submission" date="2016-11" db="EMBL/GenBank/DDBJ databases">
        <title>The macronuclear genome of Stentor coeruleus: a giant cell with tiny introns.</title>
        <authorList>
            <person name="Slabodnick M."/>
            <person name="Ruby J.G."/>
            <person name="Reiff S.B."/>
            <person name="Swart E.C."/>
            <person name="Gosai S."/>
            <person name="Prabakaran S."/>
            <person name="Witkowska E."/>
            <person name="Larue G.E."/>
            <person name="Fisher S."/>
            <person name="Freeman R.M."/>
            <person name="Gunawardena J."/>
            <person name="Chu W."/>
            <person name="Stover N.A."/>
            <person name="Gregory B.D."/>
            <person name="Nowacki M."/>
            <person name="Derisi J."/>
            <person name="Roy S.W."/>
            <person name="Marshall W.F."/>
            <person name="Sood P."/>
        </authorList>
    </citation>
    <scope>NUCLEOTIDE SEQUENCE [LARGE SCALE GENOMIC DNA]</scope>
    <source>
        <strain evidence="13">WM001</strain>
    </source>
</reference>
<dbReference type="PANTHER" id="PTHR21136">
    <property type="entry name" value="SNARE PROTEINS"/>
    <property type="match status" value="1"/>
</dbReference>
<evidence type="ECO:0000256" key="8">
    <source>
        <dbReference type="PROSITE-ProRule" id="PRU00290"/>
    </source>
</evidence>
<keyword evidence="2" id="KW-0813">Transport</keyword>
<keyword evidence="14" id="KW-1185">Reference proteome</keyword>
<keyword evidence="4" id="KW-0653">Protein transport</keyword>
<evidence type="ECO:0000256" key="3">
    <source>
        <dbReference type="ARBA" id="ARBA00022692"/>
    </source>
</evidence>
<evidence type="ECO:0000313" key="12">
    <source>
        <dbReference type="EMBL" id="OMJ80353.1"/>
    </source>
</evidence>
<evidence type="ECO:0008006" key="15">
    <source>
        <dbReference type="Google" id="ProtNLM"/>
    </source>
</evidence>
<accession>A0A1R2C299</accession>
<name>A0A1R2C299_9CILI</name>
<dbReference type="CDD" id="cd15843">
    <property type="entry name" value="R-SNARE"/>
    <property type="match status" value="1"/>
</dbReference>
<dbReference type="InterPro" id="IPR042855">
    <property type="entry name" value="V_SNARE_CC"/>
</dbReference>
<evidence type="ECO:0000259" key="11">
    <source>
        <dbReference type="PROSITE" id="PS50892"/>
    </source>
</evidence>
<dbReference type="OrthoDB" id="312685at2759"/>
<comment type="caution">
    <text evidence="13">The sequence shown here is derived from an EMBL/GenBank/DDBJ whole genome shotgun (WGS) entry which is preliminary data.</text>
</comment>
<keyword evidence="5 9" id="KW-1133">Transmembrane helix</keyword>
<dbReference type="SUPFAM" id="SSF58038">
    <property type="entry name" value="SNARE fusion complex"/>
    <property type="match status" value="1"/>
</dbReference>
<dbReference type="EMBL" id="MPUH01000427">
    <property type="protein sequence ID" value="OMJ80353.1"/>
    <property type="molecule type" value="Genomic_DNA"/>
</dbReference>
<dbReference type="Pfam" id="PF00957">
    <property type="entry name" value="Synaptobrevin"/>
    <property type="match status" value="1"/>
</dbReference>
<gene>
    <name evidence="13" type="ORF">SteCoe_15942</name>
    <name evidence="12" type="ORF">SteCoe_19395</name>
</gene>
<organism evidence="13 14">
    <name type="scientific">Stentor coeruleus</name>
    <dbReference type="NCBI Taxonomy" id="5963"/>
    <lineage>
        <taxon>Eukaryota</taxon>
        <taxon>Sar</taxon>
        <taxon>Alveolata</taxon>
        <taxon>Ciliophora</taxon>
        <taxon>Postciliodesmatophora</taxon>
        <taxon>Heterotrichea</taxon>
        <taxon>Heterotrichida</taxon>
        <taxon>Stentoridae</taxon>
        <taxon>Stentor</taxon>
    </lineage>
</organism>
<evidence type="ECO:0000259" key="10">
    <source>
        <dbReference type="PROSITE" id="PS50859"/>
    </source>
</evidence>
<dbReference type="InterPro" id="IPR001388">
    <property type="entry name" value="Synaptobrevin-like"/>
</dbReference>
<dbReference type="PRINTS" id="PR00219">
    <property type="entry name" value="SYNAPTOBREVN"/>
</dbReference>
<dbReference type="FunFam" id="1.20.5.110:FF:000004">
    <property type="entry name" value="Vesicle-associated membrane protein 7"/>
    <property type="match status" value="1"/>
</dbReference>
<evidence type="ECO:0000256" key="5">
    <source>
        <dbReference type="ARBA" id="ARBA00022989"/>
    </source>
</evidence>
<comment type="subcellular location">
    <subcellularLocation>
        <location evidence="7">Endomembrane system</location>
        <topology evidence="7">Single-pass type IV membrane protein</topology>
    </subcellularLocation>
</comment>
<dbReference type="Pfam" id="PF13774">
    <property type="entry name" value="Longin"/>
    <property type="match status" value="1"/>
</dbReference>
<feature type="transmembrane region" description="Helical" evidence="9">
    <location>
        <begin position="193"/>
        <end position="216"/>
    </location>
</feature>
<keyword evidence="6 9" id="KW-0472">Membrane</keyword>
<evidence type="ECO:0000256" key="7">
    <source>
        <dbReference type="ARBA" id="ARBA00046280"/>
    </source>
</evidence>
<keyword evidence="8" id="KW-0175">Coiled coil</keyword>
<dbReference type="PANTHER" id="PTHR21136:SF168">
    <property type="entry name" value="VESICLE-ASSOCIATED MEMBRANE PROTEIN 9"/>
    <property type="match status" value="1"/>
</dbReference>
<evidence type="ECO:0000256" key="1">
    <source>
        <dbReference type="ARBA" id="ARBA00008025"/>
    </source>
</evidence>
<dbReference type="CDD" id="cd14824">
    <property type="entry name" value="Longin"/>
    <property type="match status" value="1"/>
</dbReference>
<keyword evidence="3 9" id="KW-0812">Transmembrane</keyword>
<dbReference type="InterPro" id="IPR010908">
    <property type="entry name" value="Longin_dom"/>
</dbReference>
<evidence type="ECO:0000256" key="9">
    <source>
        <dbReference type="SAM" id="Phobius"/>
    </source>
</evidence>
<dbReference type="Proteomes" id="UP000187209">
    <property type="component" value="Unassembled WGS sequence"/>
</dbReference>
<dbReference type="GO" id="GO:0016020">
    <property type="term" value="C:membrane"/>
    <property type="evidence" value="ECO:0007669"/>
    <property type="project" value="InterPro"/>
</dbReference>
<dbReference type="SUPFAM" id="SSF64356">
    <property type="entry name" value="SNARE-like"/>
    <property type="match status" value="1"/>
</dbReference>
<evidence type="ECO:0000313" key="13">
    <source>
        <dbReference type="EMBL" id="OMJ83164.1"/>
    </source>
</evidence>
<feature type="domain" description="Longin" evidence="10">
    <location>
        <begin position="4"/>
        <end position="113"/>
    </location>
</feature>
<sequence>MASIIYSVIASDSNPTPLAEASLAEGNFGMLALKLLTKIKKNSSASYVYENKYIFHYNNENDVTFLCMTDAAFHNRTAYAYLFDIKDKFFEKFGTNVKNLGGYGANREFMDLMKAKMNFYNSDQGGTDKLKTVRENIEKTKDIMIENIDKVLARGEKIELLVNKTQQLSDSSVSMRKTATKVKRVMWWKNTKLTVILVLIIIVIVIQAILIIIIMFSCGGPSFSKC</sequence>
<dbReference type="AlphaFoldDB" id="A0A1R2C299"/>
<dbReference type="SMART" id="SM01270">
    <property type="entry name" value="Longin"/>
    <property type="match status" value="1"/>
</dbReference>
<evidence type="ECO:0000256" key="2">
    <source>
        <dbReference type="ARBA" id="ARBA00022448"/>
    </source>
</evidence>
<dbReference type="GO" id="GO:0012505">
    <property type="term" value="C:endomembrane system"/>
    <property type="evidence" value="ECO:0007669"/>
    <property type="project" value="UniProtKB-SubCell"/>
</dbReference>
<dbReference type="EMBL" id="MPUH01000313">
    <property type="protein sequence ID" value="OMJ83164.1"/>
    <property type="molecule type" value="Genomic_DNA"/>
</dbReference>
<evidence type="ECO:0000256" key="4">
    <source>
        <dbReference type="ARBA" id="ARBA00022927"/>
    </source>
</evidence>
<evidence type="ECO:0000313" key="14">
    <source>
        <dbReference type="Proteomes" id="UP000187209"/>
    </source>
</evidence>
<dbReference type="GO" id="GO:0015031">
    <property type="term" value="P:protein transport"/>
    <property type="evidence" value="ECO:0007669"/>
    <property type="project" value="UniProtKB-KW"/>
</dbReference>
<feature type="domain" description="V-SNARE coiled-coil homology" evidence="11">
    <location>
        <begin position="129"/>
        <end position="189"/>
    </location>
</feature>
<comment type="similarity">
    <text evidence="1">Belongs to the synaptobrevin family.</text>
</comment>
<dbReference type="Gene3D" id="1.20.5.110">
    <property type="match status" value="1"/>
</dbReference>
<dbReference type="Gene3D" id="3.30.450.50">
    <property type="entry name" value="Longin domain"/>
    <property type="match status" value="1"/>
</dbReference>
<dbReference type="InterPro" id="IPR011012">
    <property type="entry name" value="Longin-like_dom_sf"/>
</dbReference>